<dbReference type="PANTHER" id="PTHR46825">
    <property type="entry name" value="D-ALANYL-D-ALANINE-CARBOXYPEPTIDASE/ENDOPEPTIDASE AMPH"/>
    <property type="match status" value="1"/>
</dbReference>
<accession>A0A7X1F9D6</accession>
<evidence type="ECO:0000313" key="4">
    <source>
        <dbReference type="Proteomes" id="UP000520156"/>
    </source>
</evidence>
<dbReference type="AlphaFoldDB" id="A0A7X1F9D6"/>
<evidence type="ECO:0000313" key="3">
    <source>
        <dbReference type="EMBL" id="MBC2652815.1"/>
    </source>
</evidence>
<dbReference type="EMBL" id="JACLAU010000027">
    <property type="protein sequence ID" value="MBC2652815.1"/>
    <property type="molecule type" value="Genomic_DNA"/>
</dbReference>
<gene>
    <name evidence="3" type="ORF">H7F49_14035</name>
</gene>
<name>A0A7X1F9D6_9SPHN</name>
<dbReference type="PANTHER" id="PTHR46825:SF9">
    <property type="entry name" value="BETA-LACTAMASE-RELATED DOMAIN-CONTAINING PROTEIN"/>
    <property type="match status" value="1"/>
</dbReference>
<organism evidence="3 4">
    <name type="scientific">Novosphingobium aerophilum</name>
    <dbReference type="NCBI Taxonomy" id="2839843"/>
    <lineage>
        <taxon>Bacteria</taxon>
        <taxon>Pseudomonadati</taxon>
        <taxon>Pseudomonadota</taxon>
        <taxon>Alphaproteobacteria</taxon>
        <taxon>Sphingomonadales</taxon>
        <taxon>Sphingomonadaceae</taxon>
        <taxon>Novosphingobium</taxon>
    </lineage>
</organism>
<proteinExistence type="predicted"/>
<comment type="caution">
    <text evidence="3">The sequence shown here is derived from an EMBL/GenBank/DDBJ whole genome shotgun (WGS) entry which is preliminary data.</text>
</comment>
<dbReference type="Gene3D" id="3.40.710.10">
    <property type="entry name" value="DD-peptidase/beta-lactamase superfamily"/>
    <property type="match status" value="1"/>
</dbReference>
<keyword evidence="4" id="KW-1185">Reference proteome</keyword>
<reference evidence="3 4" key="1">
    <citation type="submission" date="2020-08" db="EMBL/GenBank/DDBJ databases">
        <title>The genome sequence of Novosphingobium flavum 4Y4.</title>
        <authorList>
            <person name="Liu Y."/>
        </authorList>
    </citation>
    <scope>NUCLEOTIDE SEQUENCE [LARGE SCALE GENOMIC DNA]</scope>
    <source>
        <strain evidence="3 4">4Y4</strain>
    </source>
</reference>
<keyword evidence="1" id="KW-0732">Signal</keyword>
<dbReference type="InterPro" id="IPR001466">
    <property type="entry name" value="Beta-lactam-related"/>
</dbReference>
<dbReference type="Proteomes" id="UP000520156">
    <property type="component" value="Unassembled WGS sequence"/>
</dbReference>
<dbReference type="InterPro" id="IPR050491">
    <property type="entry name" value="AmpC-like"/>
</dbReference>
<protein>
    <submittedName>
        <fullName evidence="3">Beta-lactamase family protein</fullName>
    </submittedName>
</protein>
<sequence>MNVRTALVGLMALMLAPAAHAEAPDPASLAEVDRIFADWRLSAHVPGLVYGVVADGKLVHVKALGVQDTDTNTPVSADSLFRIASMSKAFTALAILKLRDEGRLSLDAPAERYVPQLKTWRYPTADSPRITIRHLLTHTAGFVEDNPWGDRQQVMTEGEFSRLLTTGVAFARPPGMAMEYSNLGYALLGRIITNVSGRPYQDYIRAELMQPLGMLATTYDVFASPPARRAIGYRWQDHQWVREPDMKDGAFGAMGGVETSANDYARWIAFLLSAWPPRDDPDQGPVRRATVREIGTGSNFATGTLRAAAAGGAPCRRAIAYGMGWSAIDDCDLGMLLSHSGGYPGYGSIALLLPEKGLGIFAFASRTYAGPGLPATRALLALHRAGALKSPPPQPDPGLVQAYAAAAMVWRTASITAAPLANNMLLDRDAERWRAQIESLRAEVGTCPADEPIVPVSRMEGRFAWTCEHGRITGRVQRSPNVALEIQALEFAPAEP</sequence>
<dbReference type="InterPro" id="IPR012338">
    <property type="entry name" value="Beta-lactam/transpept-like"/>
</dbReference>
<evidence type="ECO:0000259" key="2">
    <source>
        <dbReference type="Pfam" id="PF00144"/>
    </source>
</evidence>
<feature type="chain" id="PRO_5030970276" evidence="1">
    <location>
        <begin position="22"/>
        <end position="496"/>
    </location>
</feature>
<feature type="domain" description="Beta-lactamase-related" evidence="2">
    <location>
        <begin position="42"/>
        <end position="381"/>
    </location>
</feature>
<dbReference type="SUPFAM" id="SSF56601">
    <property type="entry name" value="beta-lactamase/transpeptidase-like"/>
    <property type="match status" value="1"/>
</dbReference>
<dbReference type="Pfam" id="PF00144">
    <property type="entry name" value="Beta-lactamase"/>
    <property type="match status" value="1"/>
</dbReference>
<evidence type="ECO:0000256" key="1">
    <source>
        <dbReference type="SAM" id="SignalP"/>
    </source>
</evidence>
<feature type="signal peptide" evidence="1">
    <location>
        <begin position="1"/>
        <end position="21"/>
    </location>
</feature>